<proteinExistence type="predicted"/>
<reference evidence="1 2" key="1">
    <citation type="submission" date="2018-02" db="EMBL/GenBank/DDBJ databases">
        <title>Subsurface microbial communities from deep shales in Ohio and West Virginia, USA.</title>
        <authorList>
            <person name="Wrighton K."/>
        </authorList>
    </citation>
    <scope>NUCLEOTIDE SEQUENCE [LARGE SCALE GENOMIC DNA]</scope>
    <source>
        <strain evidence="1 2">OWC-G53F</strain>
    </source>
</reference>
<dbReference type="EMBL" id="PTIY01000003">
    <property type="protein sequence ID" value="PPK72678.1"/>
    <property type="molecule type" value="Genomic_DNA"/>
</dbReference>
<evidence type="ECO:0000313" key="1">
    <source>
        <dbReference type="EMBL" id="PPK72678.1"/>
    </source>
</evidence>
<dbReference type="OrthoDB" id="8165654at2"/>
<accession>A0A2S6H5B5</accession>
<sequence length="88" mass="9042">MSFGIAVNTTDSAGGEQLNGGQSWFFVESQKVILLGDPVQGHGTGAHAAPVMAEGSAWMTLGGVPVCRQGHLASCGHASSGRNWFLIS</sequence>
<protein>
    <submittedName>
        <fullName evidence="1">Uncharacterized protein</fullName>
    </submittedName>
</protein>
<gene>
    <name evidence="1" type="ORF">B0F88_103111</name>
</gene>
<evidence type="ECO:0000313" key="2">
    <source>
        <dbReference type="Proteomes" id="UP000238071"/>
    </source>
</evidence>
<dbReference type="AlphaFoldDB" id="A0A2S6H5B5"/>
<dbReference type="Gene3D" id="2.60.200.60">
    <property type="match status" value="1"/>
</dbReference>
<dbReference type="RefSeq" id="WP_104422775.1">
    <property type="nucleotide sequence ID" value="NZ_PTIY01000003.1"/>
</dbReference>
<name>A0A2S6H5B5_9GAMM</name>
<organism evidence="1 2">
    <name type="scientific">Methylobacter tundripaludum</name>
    <dbReference type="NCBI Taxonomy" id="173365"/>
    <lineage>
        <taxon>Bacteria</taxon>
        <taxon>Pseudomonadati</taxon>
        <taxon>Pseudomonadota</taxon>
        <taxon>Gammaproteobacteria</taxon>
        <taxon>Methylococcales</taxon>
        <taxon>Methylococcaceae</taxon>
        <taxon>Methylobacter</taxon>
    </lineage>
</organism>
<dbReference type="Proteomes" id="UP000238071">
    <property type="component" value="Unassembled WGS sequence"/>
</dbReference>
<comment type="caution">
    <text evidence="1">The sequence shown here is derived from an EMBL/GenBank/DDBJ whole genome shotgun (WGS) entry which is preliminary data.</text>
</comment>
<keyword evidence="2" id="KW-1185">Reference proteome</keyword>